<sequence>PTPQPSVHLFPPSDASQLSFVTVVGRRRTTARDCPFRAAKTRPGPKPTRPEP</sequence>
<reference evidence="2" key="1">
    <citation type="submission" date="2023-03" db="UniProtKB">
        <authorList>
            <consortium name="EnsemblPlants"/>
        </authorList>
    </citation>
    <scope>IDENTIFICATION</scope>
</reference>
<dbReference type="AlphaFoldDB" id="A0A9I9E3J2"/>
<evidence type="ECO:0000313" key="2">
    <source>
        <dbReference type="EnsemblPlants" id="MELO3C028169.2.1"/>
    </source>
</evidence>
<organism evidence="2">
    <name type="scientific">Cucumis melo</name>
    <name type="common">Muskmelon</name>
    <dbReference type="NCBI Taxonomy" id="3656"/>
    <lineage>
        <taxon>Eukaryota</taxon>
        <taxon>Viridiplantae</taxon>
        <taxon>Streptophyta</taxon>
        <taxon>Embryophyta</taxon>
        <taxon>Tracheophyta</taxon>
        <taxon>Spermatophyta</taxon>
        <taxon>Magnoliopsida</taxon>
        <taxon>eudicotyledons</taxon>
        <taxon>Gunneridae</taxon>
        <taxon>Pentapetalae</taxon>
        <taxon>rosids</taxon>
        <taxon>fabids</taxon>
        <taxon>Cucurbitales</taxon>
        <taxon>Cucurbitaceae</taxon>
        <taxon>Benincaseae</taxon>
        <taxon>Cucumis</taxon>
    </lineage>
</organism>
<evidence type="ECO:0000256" key="1">
    <source>
        <dbReference type="SAM" id="MobiDB-lite"/>
    </source>
</evidence>
<dbReference type="Gramene" id="MELO3C028169.2.1">
    <property type="protein sequence ID" value="MELO3C028169.2.1"/>
    <property type="gene ID" value="MELO3C028169.2"/>
</dbReference>
<protein>
    <submittedName>
        <fullName evidence="2">Uncharacterized protein</fullName>
    </submittedName>
</protein>
<name>A0A9I9E3J2_CUCME</name>
<feature type="region of interest" description="Disordered" evidence="1">
    <location>
        <begin position="31"/>
        <end position="52"/>
    </location>
</feature>
<proteinExistence type="predicted"/>
<accession>A0A9I9E3J2</accession>
<dbReference type="EnsemblPlants" id="MELO3C028169.2.1">
    <property type="protein sequence ID" value="MELO3C028169.2.1"/>
    <property type="gene ID" value="MELO3C028169.2"/>
</dbReference>